<comment type="caution">
    <text evidence="1">The sequence shown here is derived from an EMBL/GenBank/DDBJ whole genome shotgun (WGS) entry which is preliminary data.</text>
</comment>
<dbReference type="AlphaFoldDB" id="A0AAP0S3H0"/>
<organism evidence="1 2">
    <name type="scientific">Liquidambar formosana</name>
    <name type="common">Formosan gum</name>
    <dbReference type="NCBI Taxonomy" id="63359"/>
    <lineage>
        <taxon>Eukaryota</taxon>
        <taxon>Viridiplantae</taxon>
        <taxon>Streptophyta</taxon>
        <taxon>Embryophyta</taxon>
        <taxon>Tracheophyta</taxon>
        <taxon>Spermatophyta</taxon>
        <taxon>Magnoliopsida</taxon>
        <taxon>eudicotyledons</taxon>
        <taxon>Gunneridae</taxon>
        <taxon>Pentapetalae</taxon>
        <taxon>Saxifragales</taxon>
        <taxon>Altingiaceae</taxon>
        <taxon>Liquidambar</taxon>
    </lineage>
</organism>
<reference evidence="1 2" key="1">
    <citation type="journal article" date="2024" name="Plant J.">
        <title>Genome sequences and population genomics reveal climatic adaptation and genomic divergence between two closely related sweetgum species.</title>
        <authorList>
            <person name="Xu W.Q."/>
            <person name="Ren C.Q."/>
            <person name="Zhang X.Y."/>
            <person name="Comes H.P."/>
            <person name="Liu X.H."/>
            <person name="Li Y.G."/>
            <person name="Kettle C.J."/>
            <person name="Jalonen R."/>
            <person name="Gaisberger H."/>
            <person name="Ma Y.Z."/>
            <person name="Qiu Y.X."/>
        </authorList>
    </citation>
    <scope>NUCLEOTIDE SEQUENCE [LARGE SCALE GENOMIC DNA]</scope>
    <source>
        <strain evidence="1">Hangzhou</strain>
    </source>
</reference>
<accession>A0AAP0S3H0</accession>
<proteinExistence type="predicted"/>
<dbReference type="EMBL" id="JBBPBK010000004">
    <property type="protein sequence ID" value="KAK9286519.1"/>
    <property type="molecule type" value="Genomic_DNA"/>
</dbReference>
<evidence type="ECO:0000313" key="2">
    <source>
        <dbReference type="Proteomes" id="UP001415857"/>
    </source>
</evidence>
<dbReference type="Proteomes" id="UP001415857">
    <property type="component" value="Unassembled WGS sequence"/>
</dbReference>
<evidence type="ECO:0008006" key="3">
    <source>
        <dbReference type="Google" id="ProtNLM"/>
    </source>
</evidence>
<name>A0AAP0S3H0_LIQFO</name>
<keyword evidence="2" id="KW-1185">Reference proteome</keyword>
<gene>
    <name evidence="1" type="ORF">L1049_014917</name>
</gene>
<evidence type="ECO:0000313" key="1">
    <source>
        <dbReference type="EMBL" id="KAK9286519.1"/>
    </source>
</evidence>
<protein>
    <recommendedName>
        <fullName evidence="3">Transposase</fullName>
    </recommendedName>
</protein>
<sequence>MAKAIPNVMHNTFHTLCKWYIMQNATKHVSRIATEIETDSNMSTKSIKYKLAYFMDHINKKANFLAA</sequence>